<feature type="signal peptide" evidence="8">
    <location>
        <begin position="1"/>
        <end position="34"/>
    </location>
</feature>
<organism evidence="10 11">
    <name type="scientific">Motilibacter deserti</name>
    <dbReference type="NCBI Taxonomy" id="2714956"/>
    <lineage>
        <taxon>Bacteria</taxon>
        <taxon>Bacillati</taxon>
        <taxon>Actinomycetota</taxon>
        <taxon>Actinomycetes</taxon>
        <taxon>Motilibacterales</taxon>
        <taxon>Motilibacteraceae</taxon>
        <taxon>Motilibacter</taxon>
    </lineage>
</organism>
<dbReference type="PANTHER" id="PTHR33406">
    <property type="entry name" value="MEMBRANE PROTEIN MJ1562-RELATED"/>
    <property type="match status" value="1"/>
</dbReference>
<keyword evidence="3" id="KW-1003">Cell membrane</keyword>
<sequence>MATYLYRLGRFAFRRRRLVAALWLALLLAAGAGAATLSGPTSNAFSIPGTESSRALDVIEDKLGSAGDVATARVVFRANEDLQAAEPKSAVEAAVAALAQAPQVASVADPYQAGTVSQDGRTAYATVTYSVGAGDVTHEAKEALFAAGDSAKSAGLEVEYGGDATQEASHSGATEVMGVLVAAVVLAITFGSLVAAGLPLLTAVVGVGLGLCGVQIATGFFGLSSSTSALALMLGLAVGIDYALFILTRYRAELANGHDGEEAAGRAVGTAGSAVVFAGLTVVIALGALFVVGIPFLTAMGVAAAGTVAAAVVIALTLLPAVLGFAGGKVLPKRARAKHEAGHVPFGETWGRAVVKARGPVLALAVVGLGVVALPLTDLRMALPDDSTAAPESTQRKAYDQLSAGFGAGFNGPLVLVVEAPAGQATAAAQQAKTGLAQLEDVVAVTDPAANPADDTALMTLVPGSGPSSEATQDLVQDIRDRATALTGSADAELMVTGTTALNIDVSQKLNDALIPYLAVVVGLAFLLLMLVFRSILVPLKATLGFLLSVAATFGAVVAVFQWGWLSGVFGIETTGPIVSLMPILLIGILFGLAMDYEVFLVAGMHEAYAHGARPDAAVVAGMRNGSRVVTAAALIMISVFFGFLLADDAIIKSLGFAFAAGVAIDAFVVRMTIVPAVLSLLGDKAWWLPRWLDRALPNVDVEGAKLAEQLQPAGARRELVDA</sequence>
<evidence type="ECO:0000313" key="11">
    <source>
        <dbReference type="Proteomes" id="UP000800981"/>
    </source>
</evidence>
<feature type="transmembrane region" description="Helical" evidence="7">
    <location>
        <begin position="629"/>
        <end position="647"/>
    </location>
</feature>
<evidence type="ECO:0000256" key="4">
    <source>
        <dbReference type="ARBA" id="ARBA00022692"/>
    </source>
</evidence>
<keyword evidence="5 7" id="KW-1133">Transmembrane helix</keyword>
<comment type="similarity">
    <text evidence="2">Belongs to the resistance-nodulation-cell division (RND) (TC 2.A.6) family. MmpL subfamily.</text>
</comment>
<dbReference type="InterPro" id="IPR050545">
    <property type="entry name" value="Mycobact_MmpL"/>
</dbReference>
<feature type="transmembrane region" description="Helical" evidence="7">
    <location>
        <begin position="514"/>
        <end position="533"/>
    </location>
</feature>
<accession>A0ABX0GXV2</accession>
<name>A0ABX0GXV2_9ACTN</name>
<feature type="transmembrane region" description="Helical" evidence="7">
    <location>
        <begin position="545"/>
        <end position="566"/>
    </location>
</feature>
<feature type="domain" description="SSD" evidence="9">
    <location>
        <begin position="516"/>
        <end position="681"/>
    </location>
</feature>
<dbReference type="Proteomes" id="UP000800981">
    <property type="component" value="Unassembled WGS sequence"/>
</dbReference>
<feature type="transmembrane region" description="Helical" evidence="7">
    <location>
        <begin position="176"/>
        <end position="196"/>
    </location>
</feature>
<keyword evidence="8" id="KW-0732">Signal</keyword>
<feature type="transmembrane region" description="Helical" evidence="7">
    <location>
        <begin position="359"/>
        <end position="377"/>
    </location>
</feature>
<feature type="transmembrane region" description="Helical" evidence="7">
    <location>
        <begin position="578"/>
        <end position="595"/>
    </location>
</feature>
<dbReference type="SUPFAM" id="SSF82866">
    <property type="entry name" value="Multidrug efflux transporter AcrB transmembrane domain"/>
    <property type="match status" value="2"/>
</dbReference>
<dbReference type="RefSeq" id="WP_166283797.1">
    <property type="nucleotide sequence ID" value="NZ_JAANNP010000029.1"/>
</dbReference>
<comment type="caution">
    <text evidence="10">The sequence shown here is derived from an EMBL/GenBank/DDBJ whole genome shotgun (WGS) entry which is preliminary data.</text>
</comment>
<dbReference type="Pfam" id="PF03176">
    <property type="entry name" value="MMPL"/>
    <property type="match status" value="2"/>
</dbReference>
<feature type="transmembrane region" description="Helical" evidence="7">
    <location>
        <begin position="203"/>
        <end position="223"/>
    </location>
</feature>
<feature type="transmembrane region" description="Helical" evidence="7">
    <location>
        <begin position="659"/>
        <end position="682"/>
    </location>
</feature>
<dbReference type="Gene3D" id="1.20.1640.10">
    <property type="entry name" value="Multidrug efflux transporter AcrB transmembrane domain"/>
    <property type="match status" value="2"/>
</dbReference>
<keyword evidence="4 7" id="KW-0812">Transmembrane</keyword>
<evidence type="ECO:0000256" key="3">
    <source>
        <dbReference type="ARBA" id="ARBA00022475"/>
    </source>
</evidence>
<feature type="domain" description="SSD" evidence="9">
    <location>
        <begin position="176"/>
        <end position="325"/>
    </location>
</feature>
<keyword evidence="6 7" id="KW-0472">Membrane</keyword>
<dbReference type="InterPro" id="IPR000731">
    <property type="entry name" value="SSD"/>
</dbReference>
<evidence type="ECO:0000256" key="1">
    <source>
        <dbReference type="ARBA" id="ARBA00004651"/>
    </source>
</evidence>
<dbReference type="PROSITE" id="PS50156">
    <property type="entry name" value="SSD"/>
    <property type="match status" value="2"/>
</dbReference>
<dbReference type="PANTHER" id="PTHR33406:SF11">
    <property type="entry name" value="MEMBRANE PROTEIN SCO6666-RELATED"/>
    <property type="match status" value="1"/>
</dbReference>
<dbReference type="InterPro" id="IPR004869">
    <property type="entry name" value="MMPL_dom"/>
</dbReference>
<evidence type="ECO:0000256" key="5">
    <source>
        <dbReference type="ARBA" id="ARBA00022989"/>
    </source>
</evidence>
<dbReference type="EMBL" id="JAANNP010000029">
    <property type="protein sequence ID" value="NHC15415.1"/>
    <property type="molecule type" value="Genomic_DNA"/>
</dbReference>
<gene>
    <name evidence="10" type="ORF">G9H71_16675</name>
</gene>
<evidence type="ECO:0000256" key="8">
    <source>
        <dbReference type="SAM" id="SignalP"/>
    </source>
</evidence>
<feature type="transmembrane region" description="Helical" evidence="7">
    <location>
        <begin position="302"/>
        <end position="326"/>
    </location>
</feature>
<evidence type="ECO:0000256" key="2">
    <source>
        <dbReference type="ARBA" id="ARBA00010157"/>
    </source>
</evidence>
<evidence type="ECO:0000256" key="6">
    <source>
        <dbReference type="ARBA" id="ARBA00023136"/>
    </source>
</evidence>
<feature type="transmembrane region" description="Helical" evidence="7">
    <location>
        <begin position="229"/>
        <end position="247"/>
    </location>
</feature>
<feature type="chain" id="PRO_5045657009" evidence="8">
    <location>
        <begin position="35"/>
        <end position="723"/>
    </location>
</feature>
<feature type="transmembrane region" description="Helical" evidence="7">
    <location>
        <begin position="268"/>
        <end position="296"/>
    </location>
</feature>
<keyword evidence="11" id="KW-1185">Reference proteome</keyword>
<evidence type="ECO:0000259" key="9">
    <source>
        <dbReference type="PROSITE" id="PS50156"/>
    </source>
</evidence>
<comment type="subcellular location">
    <subcellularLocation>
        <location evidence="1">Cell membrane</location>
        <topology evidence="1">Multi-pass membrane protein</topology>
    </subcellularLocation>
</comment>
<reference evidence="10 11" key="1">
    <citation type="submission" date="2020-03" db="EMBL/GenBank/DDBJ databases">
        <title>Two novel Motilibacter sp.</title>
        <authorList>
            <person name="Liu S."/>
        </authorList>
    </citation>
    <scope>NUCLEOTIDE SEQUENCE [LARGE SCALE GENOMIC DNA]</scope>
    <source>
        <strain evidence="10 11">E257</strain>
    </source>
</reference>
<protein>
    <submittedName>
        <fullName evidence="10">MMPL family transporter</fullName>
    </submittedName>
</protein>
<evidence type="ECO:0000313" key="10">
    <source>
        <dbReference type="EMBL" id="NHC15415.1"/>
    </source>
</evidence>
<evidence type="ECO:0000256" key="7">
    <source>
        <dbReference type="SAM" id="Phobius"/>
    </source>
</evidence>
<proteinExistence type="inferred from homology"/>